<keyword evidence="9 10" id="KW-0472">Membrane</keyword>
<name>A0A5C7ICV3_9ROSI</name>
<feature type="transmembrane region" description="Helical" evidence="10">
    <location>
        <begin position="126"/>
        <end position="149"/>
    </location>
</feature>
<accession>A0A5C7ICV3</accession>
<comment type="caution">
    <text evidence="11">The sequence shown here is derived from an EMBL/GenBank/DDBJ whole genome shotgun (WGS) entry which is preliminary data.</text>
</comment>
<evidence type="ECO:0000256" key="5">
    <source>
        <dbReference type="ARBA" id="ARBA00022679"/>
    </source>
</evidence>
<evidence type="ECO:0000256" key="1">
    <source>
        <dbReference type="ARBA" id="ARBA00004508"/>
    </source>
</evidence>
<evidence type="ECO:0000256" key="6">
    <source>
        <dbReference type="ARBA" id="ARBA00022692"/>
    </source>
</evidence>
<reference evidence="12" key="1">
    <citation type="journal article" date="2019" name="Gigascience">
        <title>De novo genome assembly of the endangered Acer yangbiense, a plant species with extremely small populations endemic to Yunnan Province, China.</title>
        <authorList>
            <person name="Yang J."/>
            <person name="Wariss H.M."/>
            <person name="Tao L."/>
            <person name="Zhang R."/>
            <person name="Yun Q."/>
            <person name="Hollingsworth P."/>
            <person name="Dao Z."/>
            <person name="Luo G."/>
            <person name="Guo H."/>
            <person name="Ma Y."/>
            <person name="Sun W."/>
        </authorList>
    </citation>
    <scope>NUCLEOTIDE SEQUENCE [LARGE SCALE GENOMIC DNA]</scope>
    <source>
        <strain evidence="12">cv. Malutang</strain>
    </source>
</reference>
<evidence type="ECO:0000256" key="10">
    <source>
        <dbReference type="SAM" id="Phobius"/>
    </source>
</evidence>
<evidence type="ECO:0000256" key="7">
    <source>
        <dbReference type="ARBA" id="ARBA00022946"/>
    </source>
</evidence>
<dbReference type="Proteomes" id="UP000323000">
    <property type="component" value="Chromosome 3"/>
</dbReference>
<dbReference type="InterPro" id="IPR044878">
    <property type="entry name" value="UbiA_sf"/>
</dbReference>
<keyword evidence="7" id="KW-0809">Transit peptide</keyword>
<evidence type="ECO:0008006" key="13">
    <source>
        <dbReference type="Google" id="ProtNLM"/>
    </source>
</evidence>
<dbReference type="Pfam" id="PF01040">
    <property type="entry name" value="UbiA"/>
    <property type="match status" value="1"/>
</dbReference>
<evidence type="ECO:0000256" key="8">
    <source>
        <dbReference type="ARBA" id="ARBA00022989"/>
    </source>
</evidence>
<feature type="transmembrane region" description="Helical" evidence="10">
    <location>
        <begin position="64"/>
        <end position="89"/>
    </location>
</feature>
<evidence type="ECO:0000256" key="2">
    <source>
        <dbReference type="ARBA" id="ARBA00005985"/>
    </source>
</evidence>
<comment type="similarity">
    <text evidence="2">Belongs to the UbiA prenyltransferase family.</text>
</comment>
<evidence type="ECO:0000313" key="11">
    <source>
        <dbReference type="EMBL" id="TXG67163.1"/>
    </source>
</evidence>
<feature type="transmembrane region" description="Helical" evidence="10">
    <location>
        <begin position="247"/>
        <end position="267"/>
    </location>
</feature>
<dbReference type="OrthoDB" id="1502398at2759"/>
<dbReference type="EMBL" id="VAHF01000003">
    <property type="protein sequence ID" value="TXG67163.1"/>
    <property type="molecule type" value="Genomic_DNA"/>
</dbReference>
<protein>
    <recommendedName>
        <fullName evidence="13">Homogentisate phytyltransferase</fullName>
    </recommendedName>
</protein>
<keyword evidence="6 10" id="KW-0812">Transmembrane</keyword>
<proteinExistence type="inferred from homology"/>
<organism evidence="11 12">
    <name type="scientific">Acer yangbiense</name>
    <dbReference type="NCBI Taxonomy" id="1000413"/>
    <lineage>
        <taxon>Eukaryota</taxon>
        <taxon>Viridiplantae</taxon>
        <taxon>Streptophyta</taxon>
        <taxon>Embryophyta</taxon>
        <taxon>Tracheophyta</taxon>
        <taxon>Spermatophyta</taxon>
        <taxon>Magnoliopsida</taxon>
        <taxon>eudicotyledons</taxon>
        <taxon>Gunneridae</taxon>
        <taxon>Pentapetalae</taxon>
        <taxon>rosids</taxon>
        <taxon>malvids</taxon>
        <taxon>Sapindales</taxon>
        <taxon>Sapindaceae</taxon>
        <taxon>Hippocastanoideae</taxon>
        <taxon>Acereae</taxon>
        <taxon>Acer</taxon>
    </lineage>
</organism>
<feature type="transmembrane region" description="Helical" evidence="10">
    <location>
        <begin position="216"/>
        <end position="241"/>
    </location>
</feature>
<feature type="transmembrane region" description="Helical" evidence="10">
    <location>
        <begin position="20"/>
        <end position="43"/>
    </location>
</feature>
<keyword evidence="3" id="KW-0150">Chloroplast</keyword>
<keyword evidence="12" id="KW-1185">Reference proteome</keyword>
<keyword evidence="8 10" id="KW-1133">Transmembrane helix</keyword>
<dbReference type="GO" id="GO:0016765">
    <property type="term" value="F:transferase activity, transferring alkyl or aryl (other than methyl) groups"/>
    <property type="evidence" value="ECO:0007669"/>
    <property type="project" value="InterPro"/>
</dbReference>
<comment type="subcellular location">
    <subcellularLocation>
        <location evidence="1">Plastid</location>
        <location evidence="1">Chloroplast membrane</location>
        <topology evidence="1">Multi-pass membrane protein</topology>
    </subcellularLocation>
</comment>
<keyword evidence="4" id="KW-0934">Plastid</keyword>
<dbReference type="AlphaFoldDB" id="A0A5C7ICV3"/>
<keyword evidence="5" id="KW-0808">Transferase</keyword>
<evidence type="ECO:0000256" key="3">
    <source>
        <dbReference type="ARBA" id="ARBA00022528"/>
    </source>
</evidence>
<evidence type="ECO:0000313" key="12">
    <source>
        <dbReference type="Proteomes" id="UP000323000"/>
    </source>
</evidence>
<dbReference type="PANTHER" id="PTHR43009">
    <property type="entry name" value="HOMOGENTISATE SOLANESYLTRANSFERASE, CHLOROPLASTIC"/>
    <property type="match status" value="1"/>
</dbReference>
<sequence length="294" mass="32505">MRPYSLYGNLAVSVFENPDLIKWALLLKACSGLLAIIFLNGYISGINQIYDIHIDKINKPNLPIVAGELSVESAWLLVIFYAVTGLFIVGLNGGLFLTCLYSLALFLGTAYSVPPFRLKRFAFGPMFTLVLLRGFLLHFSVSYAARAALGLTFQWTAPLVFITIKASLFVLVMSFVKDLSDVEGDRKCLTPYLFQYIIARRHQISTLAIKFGVRNVAFLGSGILLVKYIVGVLLASIYVPQAFKHNIMIPAQTIFALCLIFQASLVVGKDKLYQGIYISASKQVKNSIDSFGCS</sequence>
<evidence type="ECO:0000256" key="4">
    <source>
        <dbReference type="ARBA" id="ARBA00022640"/>
    </source>
</evidence>
<evidence type="ECO:0000256" key="9">
    <source>
        <dbReference type="ARBA" id="ARBA00023136"/>
    </source>
</evidence>
<dbReference type="InterPro" id="IPR000537">
    <property type="entry name" value="UbiA_prenyltransferase"/>
</dbReference>
<feature type="transmembrane region" description="Helical" evidence="10">
    <location>
        <begin position="95"/>
        <end position="114"/>
    </location>
</feature>
<dbReference type="GO" id="GO:0031969">
    <property type="term" value="C:chloroplast membrane"/>
    <property type="evidence" value="ECO:0007669"/>
    <property type="project" value="UniProtKB-SubCell"/>
</dbReference>
<dbReference type="Gene3D" id="1.10.357.140">
    <property type="entry name" value="UbiA prenyltransferase"/>
    <property type="match status" value="1"/>
</dbReference>
<gene>
    <name evidence="11" type="ORF">EZV62_008438</name>
</gene>
<dbReference type="PANTHER" id="PTHR43009:SF10">
    <property type="entry name" value="HOMOGENTISATE SOLANESYLTRANSFERASE, CHLOROPLASTIC"/>
    <property type="match status" value="1"/>
</dbReference>
<feature type="transmembrane region" description="Helical" evidence="10">
    <location>
        <begin position="155"/>
        <end position="176"/>
    </location>
</feature>